<dbReference type="GO" id="GO:0035657">
    <property type="term" value="C:eRF1 methyltransferase complex"/>
    <property type="evidence" value="ECO:0007669"/>
    <property type="project" value="TreeGrafter"/>
</dbReference>
<keyword evidence="2 6" id="KW-0489">Methyltransferase</keyword>
<comment type="similarity">
    <text evidence="1">Belongs to the eukaryotic/archaeal PrmC-related family.</text>
</comment>
<sequence>MFNSVDKCAYILRDILDRSNYIMIIKQLRGVYDAENPWYNYDEMKNLIIKINPPNRIIFDLFYLGLEVEYESLIQSITFNEINILMSSGIIEKNGDKVKTNGVVILTYQGLYITTEINSWYKNCKNKLTDTYIGPDSLYLAENIKFDKDAIVLDLCSGTGIQGMIAAKSAKKVISIEINPKAVNICRLNIFLNKLDKIIELRKGNLYNCLNSNEKFDYIYANPPFIPMAKYIEYPICGDGGEDGTVILKKITEGLNEYLKDNGEAIIFCECLGNDNNPLFNEYLKKLNNNEILAIYRNRITTGSQIYRVSKLLKLYDDAFNEDNFKSYMKKIYNELNCNFLYSVIYKIKKSDKTSFDILSFIHPWTPNSKAISNNIKVKSDNRKFKVEVDDLVVGCVDNEAKKFIELLNKGKTIQESAEIMFDEYGTKYESVDNLENELLLNAFKLETLGIIRRL</sequence>
<dbReference type="InterPro" id="IPR029063">
    <property type="entry name" value="SAM-dependent_MTases_sf"/>
</dbReference>
<dbReference type="GO" id="GO:0008757">
    <property type="term" value="F:S-adenosylmethionine-dependent methyltransferase activity"/>
    <property type="evidence" value="ECO:0007669"/>
    <property type="project" value="TreeGrafter"/>
</dbReference>
<feature type="domain" description="Methyltransferase small" evidence="5">
    <location>
        <begin position="137"/>
        <end position="226"/>
    </location>
</feature>
<dbReference type="PANTHER" id="PTHR45875">
    <property type="entry name" value="METHYLTRANSFERASE N6AMT1"/>
    <property type="match status" value="1"/>
</dbReference>
<gene>
    <name evidence="6" type="ORF">HMPREF0077_1423</name>
</gene>
<dbReference type="eggNOG" id="COG2890">
    <property type="taxonomic scope" value="Bacteria"/>
</dbReference>
<evidence type="ECO:0000256" key="3">
    <source>
        <dbReference type="ARBA" id="ARBA00022679"/>
    </source>
</evidence>
<dbReference type="GO" id="GO:0032259">
    <property type="term" value="P:methylation"/>
    <property type="evidence" value="ECO:0007669"/>
    <property type="project" value="UniProtKB-KW"/>
</dbReference>
<dbReference type="GO" id="GO:0008276">
    <property type="term" value="F:protein methyltransferase activity"/>
    <property type="evidence" value="ECO:0007669"/>
    <property type="project" value="TreeGrafter"/>
</dbReference>
<dbReference type="RefSeq" id="WP_004837723.1">
    <property type="nucleotide sequence ID" value="NZ_GG666304.1"/>
</dbReference>
<dbReference type="Proteomes" id="UP000003744">
    <property type="component" value="Unassembled WGS sequence"/>
</dbReference>
<comment type="caution">
    <text evidence="6">The sequence shown here is derived from an EMBL/GenBank/DDBJ whole genome shotgun (WGS) entry which is preliminary data.</text>
</comment>
<dbReference type="GO" id="GO:0003676">
    <property type="term" value="F:nucleic acid binding"/>
    <property type="evidence" value="ECO:0007669"/>
    <property type="project" value="InterPro"/>
</dbReference>
<dbReference type="Pfam" id="PF05175">
    <property type="entry name" value="MTS"/>
    <property type="match status" value="1"/>
</dbReference>
<reference evidence="6 7" key="1">
    <citation type="submission" date="2009-01" db="EMBL/GenBank/DDBJ databases">
        <authorList>
            <person name="Qin X."/>
            <person name="Bachman B."/>
            <person name="Battles P."/>
            <person name="Bell A."/>
            <person name="Bess C."/>
            <person name="Bickham C."/>
            <person name="Chaboub L."/>
            <person name="Chen D."/>
            <person name="Coyle M."/>
            <person name="Deiros D.R."/>
            <person name="Dinh H."/>
            <person name="Forbes L."/>
            <person name="Fowler G."/>
            <person name="Francisco L."/>
            <person name="Fu Q."/>
            <person name="Gubbala S."/>
            <person name="Hale W."/>
            <person name="Han Y."/>
            <person name="Hemphill L."/>
            <person name="Highlander S.K."/>
            <person name="Hirani K."/>
            <person name="Hogues M."/>
            <person name="Jackson L."/>
            <person name="Jakkamsetti A."/>
            <person name="Javaid M."/>
            <person name="Jiang H."/>
            <person name="Korchina V."/>
            <person name="Kovar C."/>
            <person name="Lara F."/>
            <person name="Lee S."/>
            <person name="Mata R."/>
            <person name="Mathew T."/>
            <person name="Moen C."/>
            <person name="Morales K."/>
            <person name="Munidasa M."/>
            <person name="Nazareth L."/>
            <person name="Ngo R."/>
            <person name="Nguyen L."/>
            <person name="Okwuonu G."/>
            <person name="Ongeri F."/>
            <person name="Patil S."/>
            <person name="Petrosino J."/>
            <person name="Pham C."/>
            <person name="Pham P."/>
            <person name="Pu L.-L."/>
            <person name="Puazo M."/>
            <person name="Raj R."/>
            <person name="Reid J."/>
            <person name="Rouhana J."/>
            <person name="Saada N."/>
            <person name="Shang Y."/>
            <person name="Simmons D."/>
            <person name="Thornton R."/>
            <person name="Warren J."/>
            <person name="Weissenberger G."/>
            <person name="Zhang J."/>
            <person name="Zhang L."/>
            <person name="Zhou C."/>
            <person name="Zhu D."/>
            <person name="Muzny D."/>
            <person name="Worley K."/>
            <person name="Gibbs R."/>
        </authorList>
    </citation>
    <scope>NUCLEOTIDE SEQUENCE [LARGE SCALE GENOMIC DNA]</scope>
    <source>
        <strain evidence="6 7">ATCC 35098</strain>
    </source>
</reference>
<dbReference type="EMBL" id="ACGC01000075">
    <property type="protein sequence ID" value="EEI82499.1"/>
    <property type="molecule type" value="Genomic_DNA"/>
</dbReference>
<dbReference type="CDD" id="cd02440">
    <property type="entry name" value="AdoMet_MTases"/>
    <property type="match status" value="1"/>
</dbReference>
<evidence type="ECO:0000313" key="6">
    <source>
        <dbReference type="EMBL" id="EEI82499.1"/>
    </source>
</evidence>
<name>C2CIW3_9FIRM</name>
<dbReference type="InterPro" id="IPR007848">
    <property type="entry name" value="Small_mtfrase_dom"/>
</dbReference>
<dbReference type="InterPro" id="IPR052190">
    <property type="entry name" value="Euk-Arch_PrmC-MTase"/>
</dbReference>
<evidence type="ECO:0000256" key="2">
    <source>
        <dbReference type="ARBA" id="ARBA00022603"/>
    </source>
</evidence>
<dbReference type="PROSITE" id="PS00092">
    <property type="entry name" value="N6_MTASE"/>
    <property type="match status" value="1"/>
</dbReference>
<protein>
    <submittedName>
        <fullName evidence="6">Methyltransferase, HemK family</fullName>
    </submittedName>
</protein>
<evidence type="ECO:0000256" key="1">
    <source>
        <dbReference type="ARBA" id="ARBA00006149"/>
    </source>
</evidence>
<dbReference type="InterPro" id="IPR002052">
    <property type="entry name" value="DNA_methylase_N6_adenine_CS"/>
</dbReference>
<accession>C2CIW3</accession>
<evidence type="ECO:0000259" key="5">
    <source>
        <dbReference type="Pfam" id="PF05175"/>
    </source>
</evidence>
<dbReference type="HOGENOM" id="CLU_600922_0_0_9"/>
<dbReference type="SUPFAM" id="SSF53335">
    <property type="entry name" value="S-adenosyl-L-methionine-dependent methyltransferases"/>
    <property type="match status" value="1"/>
</dbReference>
<keyword evidence="4" id="KW-0949">S-adenosyl-L-methionine</keyword>
<keyword evidence="3 6" id="KW-0808">Transferase</keyword>
<organism evidence="6 7">
    <name type="scientific">Anaerococcus tetradius ATCC 35098</name>
    <dbReference type="NCBI Taxonomy" id="525255"/>
    <lineage>
        <taxon>Bacteria</taxon>
        <taxon>Bacillati</taxon>
        <taxon>Bacillota</taxon>
        <taxon>Tissierellia</taxon>
        <taxon>Tissierellales</taxon>
        <taxon>Peptoniphilaceae</taxon>
        <taxon>Anaerococcus</taxon>
    </lineage>
</organism>
<dbReference type="AlphaFoldDB" id="C2CIW3"/>
<dbReference type="Gene3D" id="3.40.50.150">
    <property type="entry name" value="Vaccinia Virus protein VP39"/>
    <property type="match status" value="1"/>
</dbReference>
<evidence type="ECO:0000313" key="7">
    <source>
        <dbReference type="Proteomes" id="UP000003744"/>
    </source>
</evidence>
<proteinExistence type="inferred from homology"/>
<evidence type="ECO:0000256" key="4">
    <source>
        <dbReference type="ARBA" id="ARBA00022691"/>
    </source>
</evidence>
<dbReference type="GO" id="GO:0008170">
    <property type="term" value="F:N-methyltransferase activity"/>
    <property type="evidence" value="ECO:0007669"/>
    <property type="project" value="UniProtKB-ARBA"/>
</dbReference>
<dbReference type="PANTHER" id="PTHR45875:SF1">
    <property type="entry name" value="METHYLTRANSFERASE N6AMT1"/>
    <property type="match status" value="1"/>
</dbReference>